<dbReference type="InterPro" id="IPR052828">
    <property type="entry name" value="NELF-A_domain"/>
</dbReference>
<feature type="region of interest" description="Disordered" evidence="1">
    <location>
        <begin position="414"/>
        <end position="435"/>
    </location>
</feature>
<dbReference type="PANTHER" id="PTHR13328">
    <property type="entry name" value="NEGATIVE ELONGATION FACTOR A NELF-A"/>
    <property type="match status" value="1"/>
</dbReference>
<feature type="region of interest" description="Disordered" evidence="1">
    <location>
        <begin position="185"/>
        <end position="223"/>
    </location>
</feature>
<name>A0ABM1DZH1_PRICU</name>
<feature type="compositionally biased region" description="Low complexity" evidence="1">
    <location>
        <begin position="459"/>
        <end position="487"/>
    </location>
</feature>
<evidence type="ECO:0000313" key="3">
    <source>
        <dbReference type="Proteomes" id="UP000695022"/>
    </source>
</evidence>
<gene>
    <name evidence="4" type="primary">LOC106807511</name>
</gene>
<dbReference type="PROSITE" id="PS51838">
    <property type="entry name" value="HDAG"/>
    <property type="match status" value="1"/>
</dbReference>
<organism evidence="3 4">
    <name type="scientific">Priapulus caudatus</name>
    <name type="common">Priapulid worm</name>
    <dbReference type="NCBI Taxonomy" id="37621"/>
    <lineage>
        <taxon>Eukaryota</taxon>
        <taxon>Metazoa</taxon>
        <taxon>Ecdysozoa</taxon>
        <taxon>Scalidophora</taxon>
        <taxon>Priapulida</taxon>
        <taxon>Priapulimorpha</taxon>
        <taxon>Priapulimorphida</taxon>
        <taxon>Priapulidae</taxon>
        <taxon>Priapulus</taxon>
    </lineage>
</organism>
<feature type="region of interest" description="Disordered" evidence="1">
    <location>
        <begin position="258"/>
        <end position="291"/>
    </location>
</feature>
<feature type="compositionally biased region" description="Polar residues" evidence="1">
    <location>
        <begin position="185"/>
        <end position="195"/>
    </location>
</feature>
<dbReference type="PANTHER" id="PTHR13328:SF4">
    <property type="entry name" value="NEGATIVE ELONGATION FACTOR A"/>
    <property type="match status" value="1"/>
</dbReference>
<feature type="compositionally biased region" description="Basic and acidic residues" evidence="1">
    <location>
        <begin position="274"/>
        <end position="287"/>
    </location>
</feature>
<evidence type="ECO:0000313" key="4">
    <source>
        <dbReference type="RefSeq" id="XP_014665342.1"/>
    </source>
</evidence>
<accession>A0ABM1DZH1</accession>
<feature type="compositionally biased region" description="Low complexity" evidence="1">
    <location>
        <begin position="414"/>
        <end position="434"/>
    </location>
</feature>
<keyword evidence="3" id="KW-1185">Reference proteome</keyword>
<evidence type="ECO:0000259" key="2">
    <source>
        <dbReference type="PROSITE" id="PS51838"/>
    </source>
</evidence>
<dbReference type="RefSeq" id="XP_014665342.1">
    <property type="nucleotide sequence ID" value="XM_014809856.1"/>
</dbReference>
<proteinExistence type="predicted"/>
<reference evidence="4" key="1">
    <citation type="submission" date="2025-08" db="UniProtKB">
        <authorList>
            <consortium name="RefSeq"/>
        </authorList>
    </citation>
    <scope>IDENTIFICATION</scope>
</reference>
<dbReference type="GeneID" id="106807511"/>
<feature type="region of interest" description="Disordered" evidence="1">
    <location>
        <begin position="459"/>
        <end position="490"/>
    </location>
</feature>
<feature type="domain" description="HDAg" evidence="2">
    <location>
        <begin position="89"/>
        <end position="257"/>
    </location>
</feature>
<dbReference type="InterPro" id="IPR056557">
    <property type="entry name" value="NELF-A_N"/>
</dbReference>
<sequence length="587" mass="64545">MSSVAESDTSLWLHNKLGSTDDLWSAQTICSQLRQEILRNAHSCFQDLQSHVKLKFLLSFLHLPRRHIEQWKSELDEIVEMAVGDSDQWVSVLGELLKTFASTGTVNLDIEENSHLFAEVTTELKKLCKRSSDSGMLPLECLVLNKTALTAAVGQLPQTDKHFALKRKPKSAALRAELLQKSSEALTSTKKNAPSTVPIRSRSSLTKKLDTSAPLKGLPSRVPIGGFRSGTQLSTVGRSSIGGVSAAGRKEGGIKLLDITEQPLGGRHAKKRRVQEETKPPPPKEEDTSQTATPDYAVGLIPPASIPQKPLELVSVSASTAVSSATVPEYVPSRTAIITTSQQVSALPSTAQARENLQQVLSNQSQNSFVATIGPSANSIRSLVQQHTSRATTPQPPVTQQVRVIRAQALPQTQLPAEQQPQTQAAEPKPQATPVYQQRPVAPLPATQPQPNVIVQAPIQQQPKQQQPQQQPQQQQQQQQPQSAPQKKGLSLTREQMLEAQEMFRRSNKVTRPEKALILGFMAGSRENPYPQQGDILTIKLSENTETVQAIDGAYKPMIVEMYFQMNYGTGEWKRIQQVRENSEFVP</sequence>
<dbReference type="Proteomes" id="UP000695022">
    <property type="component" value="Unplaced"/>
</dbReference>
<dbReference type="Pfam" id="PF23553">
    <property type="entry name" value="NELF-A_N"/>
    <property type="match status" value="1"/>
</dbReference>
<dbReference type="InterPro" id="IPR037517">
    <property type="entry name" value="HDAG_dom"/>
</dbReference>
<protein>
    <submittedName>
        <fullName evidence="4">Negative elongation factor A-like</fullName>
    </submittedName>
</protein>
<evidence type="ECO:0000256" key="1">
    <source>
        <dbReference type="SAM" id="MobiDB-lite"/>
    </source>
</evidence>